<dbReference type="InterPro" id="IPR011611">
    <property type="entry name" value="PfkB_dom"/>
</dbReference>
<dbReference type="InterPro" id="IPR029056">
    <property type="entry name" value="Ribokinase-like"/>
</dbReference>
<dbReference type="AlphaFoldDB" id="A0A1H5RDM7"/>
<keyword evidence="2" id="KW-0418">Kinase</keyword>
<proteinExistence type="predicted"/>
<dbReference type="PANTHER" id="PTHR42774">
    <property type="entry name" value="PHOSPHOTRANSFERASE SYSTEM TRANSPORT PROTEIN"/>
    <property type="match status" value="1"/>
</dbReference>
<dbReference type="RefSeq" id="WP_091390148.1">
    <property type="nucleotide sequence ID" value="NZ_FNUJ01000010.1"/>
</dbReference>
<feature type="domain" description="Carbohydrate kinase PfkB" evidence="1">
    <location>
        <begin position="148"/>
        <end position="291"/>
    </location>
</feature>
<keyword evidence="2" id="KW-0808">Transferase</keyword>
<evidence type="ECO:0000259" key="1">
    <source>
        <dbReference type="Pfam" id="PF00294"/>
    </source>
</evidence>
<dbReference type="PANTHER" id="PTHR42774:SF3">
    <property type="entry name" value="KETOHEXOKINASE"/>
    <property type="match status" value="1"/>
</dbReference>
<dbReference type="Pfam" id="PF00294">
    <property type="entry name" value="PfkB"/>
    <property type="match status" value="1"/>
</dbReference>
<dbReference type="GO" id="GO:0016301">
    <property type="term" value="F:kinase activity"/>
    <property type="evidence" value="ECO:0007669"/>
    <property type="project" value="UniProtKB-KW"/>
</dbReference>
<dbReference type="EMBL" id="FNUJ01000010">
    <property type="protein sequence ID" value="SEF36429.1"/>
    <property type="molecule type" value="Genomic_DNA"/>
</dbReference>
<protein>
    <submittedName>
        <fullName evidence="2">Sugar or nucleoside kinase, ribokinase family</fullName>
    </submittedName>
</protein>
<dbReference type="Proteomes" id="UP000198878">
    <property type="component" value="Unassembled WGS sequence"/>
</dbReference>
<dbReference type="SUPFAM" id="SSF53613">
    <property type="entry name" value="Ribokinase-like"/>
    <property type="match status" value="1"/>
</dbReference>
<evidence type="ECO:0000313" key="3">
    <source>
        <dbReference type="Proteomes" id="UP000198878"/>
    </source>
</evidence>
<dbReference type="STRING" id="218821.SAMN05421837_110184"/>
<keyword evidence="3" id="KW-1185">Reference proteome</keyword>
<evidence type="ECO:0000313" key="2">
    <source>
        <dbReference type="EMBL" id="SEF36429.1"/>
    </source>
</evidence>
<dbReference type="InterPro" id="IPR052562">
    <property type="entry name" value="Ketohexokinase-related"/>
</dbReference>
<organism evidence="2 3">
    <name type="scientific">Amycolatopsis pretoriensis</name>
    <dbReference type="NCBI Taxonomy" id="218821"/>
    <lineage>
        <taxon>Bacteria</taxon>
        <taxon>Bacillati</taxon>
        <taxon>Actinomycetota</taxon>
        <taxon>Actinomycetes</taxon>
        <taxon>Pseudonocardiales</taxon>
        <taxon>Pseudonocardiaceae</taxon>
        <taxon>Amycolatopsis</taxon>
    </lineage>
</organism>
<accession>A0A1H5RDM7</accession>
<sequence length="342" mass="36268">MPEESVPDIDVFLSGLLFFDLVFTGLEHPPAPGTEVWTGGMGSGPGGIANFAVALSRLGLRTSLAAAFGTDVYGRYCWDVLSRQENIDLSRSRRFPEWHSPVTVSLAYAGDRAMVTHGHPPPVPVAELAGCPPRSRATVAHIGLDTAEWVHTAHQAGSLVFADVGWDPSETWSATLLDQLACCHAFLPNDVEAMRYTRTDTPEAALARLADHVPVAVITRGAAGVLAVDGTTGETADIPALPVNVLDATGAGDVFGAGFVAATLTGWPLADRLRFAGLTASLSVQHFGGALAAPGWHEIAEWHARTRLPDYAFLDDVLPAETIAETSRRGPVTLGFGDDSWR</sequence>
<gene>
    <name evidence="2" type="ORF">SAMN05421837_110184</name>
</gene>
<dbReference type="CDD" id="cd01942">
    <property type="entry name" value="ribokinase_group_A"/>
    <property type="match status" value="1"/>
</dbReference>
<reference evidence="3" key="1">
    <citation type="submission" date="2016-10" db="EMBL/GenBank/DDBJ databases">
        <authorList>
            <person name="Varghese N."/>
            <person name="Submissions S."/>
        </authorList>
    </citation>
    <scope>NUCLEOTIDE SEQUENCE [LARGE SCALE GENOMIC DNA]</scope>
    <source>
        <strain evidence="3">DSM 44654</strain>
    </source>
</reference>
<dbReference type="Gene3D" id="3.40.1190.20">
    <property type="match status" value="1"/>
</dbReference>
<name>A0A1H5RDM7_9PSEU</name>